<proteinExistence type="predicted"/>
<gene>
    <name evidence="1" type="ORF">NCTC13830_02035</name>
</gene>
<evidence type="ECO:0000313" key="1">
    <source>
        <dbReference type="EMBL" id="SUM44627.1"/>
    </source>
</evidence>
<protein>
    <submittedName>
        <fullName evidence="1">Uncharacterized protein</fullName>
    </submittedName>
</protein>
<organism evidence="1 2">
    <name type="scientific">Staphylococcus petrasii</name>
    <dbReference type="NCBI Taxonomy" id="1276936"/>
    <lineage>
        <taxon>Bacteria</taxon>
        <taxon>Bacillati</taxon>
        <taxon>Bacillota</taxon>
        <taxon>Bacilli</taxon>
        <taxon>Bacillales</taxon>
        <taxon>Staphylococcaceae</taxon>
        <taxon>Staphylococcus</taxon>
    </lineage>
</organism>
<dbReference type="RefSeq" id="WP_167849367.1">
    <property type="nucleotide sequence ID" value="NZ_PPQT01000025.1"/>
</dbReference>
<accession>A0A380G2B2</accession>
<name>A0A380G2B2_9STAP</name>
<sequence length="47" mass="5246">MILKSGGIQVALFEADGGAWKNEAILAIKDYLEVELYHQKDRITILA</sequence>
<evidence type="ECO:0000313" key="2">
    <source>
        <dbReference type="Proteomes" id="UP000254047"/>
    </source>
</evidence>
<dbReference type="EMBL" id="UHDO01000001">
    <property type="protein sequence ID" value="SUM44627.1"/>
    <property type="molecule type" value="Genomic_DNA"/>
</dbReference>
<dbReference type="AlphaFoldDB" id="A0A380G2B2"/>
<reference evidence="1 2" key="1">
    <citation type="submission" date="2018-06" db="EMBL/GenBank/DDBJ databases">
        <authorList>
            <consortium name="Pathogen Informatics"/>
            <person name="Doyle S."/>
        </authorList>
    </citation>
    <scope>NUCLEOTIDE SEQUENCE [LARGE SCALE GENOMIC DNA]</scope>
    <source>
        <strain evidence="1 2">NCTC13830</strain>
    </source>
</reference>
<dbReference type="Proteomes" id="UP000254047">
    <property type="component" value="Unassembled WGS sequence"/>
</dbReference>